<organism evidence="7 8">
    <name type="scientific">Fodinisporobacter ferrooxydans</name>
    <dbReference type="NCBI Taxonomy" id="2901836"/>
    <lineage>
        <taxon>Bacteria</taxon>
        <taxon>Bacillati</taxon>
        <taxon>Bacillota</taxon>
        <taxon>Bacilli</taxon>
        <taxon>Bacillales</taxon>
        <taxon>Alicyclobacillaceae</taxon>
        <taxon>Fodinisporobacter</taxon>
    </lineage>
</organism>
<feature type="chain" id="PRO_5045464562" evidence="6">
    <location>
        <begin position="25"/>
        <end position="413"/>
    </location>
</feature>
<proteinExistence type="predicted"/>
<gene>
    <name evidence="7" type="ORF">LSG31_12045</name>
</gene>
<keyword evidence="1" id="KW-1003">Cell membrane</keyword>
<evidence type="ECO:0000256" key="3">
    <source>
        <dbReference type="ARBA" id="ARBA00023136"/>
    </source>
</evidence>
<dbReference type="Pfam" id="PF01547">
    <property type="entry name" value="SBP_bac_1"/>
    <property type="match status" value="1"/>
</dbReference>
<dbReference type="Gene3D" id="3.40.190.10">
    <property type="entry name" value="Periplasmic binding protein-like II"/>
    <property type="match status" value="2"/>
</dbReference>
<evidence type="ECO:0000313" key="8">
    <source>
        <dbReference type="Proteomes" id="UP000830167"/>
    </source>
</evidence>
<dbReference type="InterPro" id="IPR006059">
    <property type="entry name" value="SBP"/>
</dbReference>
<evidence type="ECO:0000256" key="4">
    <source>
        <dbReference type="ARBA" id="ARBA00023139"/>
    </source>
</evidence>
<keyword evidence="2 6" id="KW-0732">Signal</keyword>
<keyword evidence="5" id="KW-0449">Lipoprotein</keyword>
<evidence type="ECO:0000256" key="6">
    <source>
        <dbReference type="SAM" id="SignalP"/>
    </source>
</evidence>
<evidence type="ECO:0000256" key="2">
    <source>
        <dbReference type="ARBA" id="ARBA00022729"/>
    </source>
</evidence>
<evidence type="ECO:0000256" key="1">
    <source>
        <dbReference type="ARBA" id="ARBA00022475"/>
    </source>
</evidence>
<keyword evidence="3" id="KW-0472">Membrane</keyword>
<feature type="signal peptide" evidence="6">
    <location>
        <begin position="1"/>
        <end position="24"/>
    </location>
</feature>
<evidence type="ECO:0000313" key="7">
    <source>
        <dbReference type="EMBL" id="UOF88681.1"/>
    </source>
</evidence>
<dbReference type="PANTHER" id="PTHR43649">
    <property type="entry name" value="ARABINOSE-BINDING PROTEIN-RELATED"/>
    <property type="match status" value="1"/>
</dbReference>
<dbReference type="PANTHER" id="PTHR43649:SF33">
    <property type="entry name" value="POLYGALACTURONAN_RHAMNOGALACTURONAN-BINDING PROTEIN YTCQ"/>
    <property type="match status" value="1"/>
</dbReference>
<keyword evidence="4" id="KW-0564">Palmitate</keyword>
<dbReference type="PROSITE" id="PS51257">
    <property type="entry name" value="PROKAR_LIPOPROTEIN"/>
    <property type="match status" value="1"/>
</dbReference>
<accession>A0ABY4CH11</accession>
<dbReference type="InterPro" id="IPR050490">
    <property type="entry name" value="Bact_solute-bd_prot1"/>
</dbReference>
<dbReference type="EMBL" id="CP089291">
    <property type="protein sequence ID" value="UOF88681.1"/>
    <property type="molecule type" value="Genomic_DNA"/>
</dbReference>
<name>A0ABY4CH11_9BACL</name>
<sequence>MNKKMTITLSGAFALSLLITGCGSTSGSSSSSSNGQVTLEFFQYKPEAGGTFNKLIKKFEQENPNIKVTQTNPPDAETVIKTRIAKNNLPDVIGIGGDSTYAEMAKDGLLADFTKSSELKNIEPAYLKLLHHVTGSQTDNAIPYAANADGVIYNKQIFKQLGITPPTTWDQFIADAQKIKAAGKTPFYFTFKDSWTTLPAFNGLAANLPGDSFFTDLKAGKTTFQKSYKDTADKFLQLLQYGQADEFGHGYNDGNVAFANGKSAMYLQGIWAIPEIKKANPNIQLGVFPLPASNDPSKNRLVSGVDLLLTMPKNEKHPAEAKKFIDFLLKQDSVKTYIAEQNAFSIEKGINQDNPDVAELNPVFAKGMVVDFADHNIPSAMHLDQLVQQFAQKKDVNAFLKSLDTEWNKAQSH</sequence>
<reference evidence="7" key="1">
    <citation type="submission" date="2021-12" db="EMBL/GenBank/DDBJ databases">
        <title>Alicyclobacillaceae gen. nov., sp. nov., isolated from chalcocite enrichment system.</title>
        <authorList>
            <person name="Jiang Z."/>
        </authorList>
    </citation>
    <scope>NUCLEOTIDE SEQUENCE</scope>
    <source>
        <strain evidence="7">MYW30-H2</strain>
    </source>
</reference>
<protein>
    <submittedName>
        <fullName evidence="7">Extracellular solute-binding protein</fullName>
    </submittedName>
</protein>
<dbReference type="Proteomes" id="UP000830167">
    <property type="component" value="Chromosome"/>
</dbReference>
<dbReference type="RefSeq" id="WP_347435360.1">
    <property type="nucleotide sequence ID" value="NZ_CP089291.1"/>
</dbReference>
<evidence type="ECO:0000256" key="5">
    <source>
        <dbReference type="ARBA" id="ARBA00023288"/>
    </source>
</evidence>
<dbReference type="SUPFAM" id="SSF53850">
    <property type="entry name" value="Periplasmic binding protein-like II"/>
    <property type="match status" value="1"/>
</dbReference>
<keyword evidence="8" id="KW-1185">Reference proteome</keyword>